<dbReference type="KEGG" id="dwd:DSCW_01010"/>
<sequence length="310" mass="34847">MKKQKLTTLGKVFDRVDEMSAACYDQNIDVPDVSFDNLDVLRISGEPHDIRPVAARSISNRLGVPYPYLRRCPPDVQALNLNHWITKEKNDQLLFRFDGQDVRAVFTTKYIPVDNFEVCERLDSLGYGPDTEVQCHLDPEFMSLSIPDGKHSFDINGDRFTGGLSFSNSEVGLASLSISCYYLRLVCSNGLIAKSDVSASYRHVSTKILSEFPQVIDKVSYELGAQRSQFKLSMESPVDDPESTLDSFNRQFGLNASEKEAVEWAWPHEMGDTMFAVVNTYTRAAQWNELSAESSFRLSRVGGNILGMLN</sequence>
<reference evidence="2 3" key="1">
    <citation type="submission" date="2019-11" db="EMBL/GenBank/DDBJ databases">
        <title>Comparative genomics of hydrocarbon-degrading Desulfosarcina strains.</title>
        <authorList>
            <person name="Watanabe M."/>
            <person name="Kojima H."/>
            <person name="Fukui M."/>
        </authorList>
    </citation>
    <scope>NUCLEOTIDE SEQUENCE [LARGE SCALE GENOMIC DNA]</scope>
    <source>
        <strain evidence="2 3">PP31</strain>
    </source>
</reference>
<dbReference type="OrthoDB" id="5413728at2"/>
<gene>
    <name evidence="1" type="ORF">DSCW_01010</name>
    <name evidence="2" type="ORF">DSCW_36510</name>
</gene>
<dbReference type="Proteomes" id="UP000427769">
    <property type="component" value="Chromosome"/>
</dbReference>
<dbReference type="RefSeq" id="WP_155301866.1">
    <property type="nucleotide sequence ID" value="NZ_AP021875.1"/>
</dbReference>
<dbReference type="AlphaFoldDB" id="A0A5K7ZCP9"/>
<protein>
    <recommendedName>
        <fullName evidence="4">DUF932 domain-containing protein</fullName>
    </recommendedName>
</protein>
<proteinExistence type="predicted"/>
<evidence type="ECO:0008006" key="4">
    <source>
        <dbReference type="Google" id="ProtNLM"/>
    </source>
</evidence>
<dbReference type="KEGG" id="dwd:DSCW_36510"/>
<dbReference type="EMBL" id="AP021875">
    <property type="protein sequence ID" value="BBO72684.1"/>
    <property type="molecule type" value="Genomic_DNA"/>
</dbReference>
<keyword evidence="3" id="KW-1185">Reference proteome</keyword>
<accession>A0A5K7ZCP9</accession>
<name>A0A5K7ZCP9_9BACT</name>
<evidence type="ECO:0000313" key="3">
    <source>
        <dbReference type="Proteomes" id="UP000427769"/>
    </source>
</evidence>
<organism evidence="2 3">
    <name type="scientific">Desulfosarcina widdelii</name>
    <dbReference type="NCBI Taxonomy" id="947919"/>
    <lineage>
        <taxon>Bacteria</taxon>
        <taxon>Pseudomonadati</taxon>
        <taxon>Thermodesulfobacteriota</taxon>
        <taxon>Desulfobacteria</taxon>
        <taxon>Desulfobacterales</taxon>
        <taxon>Desulfosarcinaceae</taxon>
        <taxon>Desulfosarcina</taxon>
    </lineage>
</organism>
<evidence type="ECO:0000313" key="2">
    <source>
        <dbReference type="EMBL" id="BBO76234.1"/>
    </source>
</evidence>
<dbReference type="EMBL" id="AP021875">
    <property type="protein sequence ID" value="BBO76234.1"/>
    <property type="molecule type" value="Genomic_DNA"/>
</dbReference>
<evidence type="ECO:0000313" key="1">
    <source>
        <dbReference type="EMBL" id="BBO72684.1"/>
    </source>
</evidence>